<gene>
    <name evidence="1" type="ORF">Tco_0730635</name>
</gene>
<comment type="caution">
    <text evidence="1">The sequence shown here is derived from an EMBL/GenBank/DDBJ whole genome shotgun (WGS) entry which is preliminary data.</text>
</comment>
<dbReference type="Proteomes" id="UP001151760">
    <property type="component" value="Unassembled WGS sequence"/>
</dbReference>
<accession>A0ABQ4YSB6</accession>
<organism evidence="1 2">
    <name type="scientific">Tanacetum coccineum</name>
    <dbReference type="NCBI Taxonomy" id="301880"/>
    <lineage>
        <taxon>Eukaryota</taxon>
        <taxon>Viridiplantae</taxon>
        <taxon>Streptophyta</taxon>
        <taxon>Embryophyta</taxon>
        <taxon>Tracheophyta</taxon>
        <taxon>Spermatophyta</taxon>
        <taxon>Magnoliopsida</taxon>
        <taxon>eudicotyledons</taxon>
        <taxon>Gunneridae</taxon>
        <taxon>Pentapetalae</taxon>
        <taxon>asterids</taxon>
        <taxon>campanulids</taxon>
        <taxon>Asterales</taxon>
        <taxon>Asteraceae</taxon>
        <taxon>Asteroideae</taxon>
        <taxon>Anthemideae</taxon>
        <taxon>Anthemidinae</taxon>
        <taxon>Tanacetum</taxon>
    </lineage>
</organism>
<name>A0ABQ4YSB6_9ASTR</name>
<reference evidence="1" key="2">
    <citation type="submission" date="2022-01" db="EMBL/GenBank/DDBJ databases">
        <authorList>
            <person name="Yamashiro T."/>
            <person name="Shiraishi A."/>
            <person name="Satake H."/>
            <person name="Nakayama K."/>
        </authorList>
    </citation>
    <scope>NUCLEOTIDE SEQUENCE</scope>
</reference>
<keyword evidence="2" id="KW-1185">Reference proteome</keyword>
<evidence type="ECO:0000313" key="1">
    <source>
        <dbReference type="EMBL" id="GJS80754.1"/>
    </source>
</evidence>
<dbReference type="EMBL" id="BQNB010010694">
    <property type="protein sequence ID" value="GJS80754.1"/>
    <property type="molecule type" value="Genomic_DNA"/>
</dbReference>
<protein>
    <submittedName>
        <fullName evidence="1">Uncharacterized protein</fullName>
    </submittedName>
</protein>
<reference evidence="1" key="1">
    <citation type="journal article" date="2022" name="Int. J. Mol. Sci.">
        <title>Draft Genome of Tanacetum Coccineum: Genomic Comparison of Closely Related Tanacetum-Family Plants.</title>
        <authorList>
            <person name="Yamashiro T."/>
            <person name="Shiraishi A."/>
            <person name="Nakayama K."/>
            <person name="Satake H."/>
        </authorList>
    </citation>
    <scope>NUCLEOTIDE SEQUENCE</scope>
</reference>
<dbReference type="Pfam" id="PF14223">
    <property type="entry name" value="Retrotran_gag_2"/>
    <property type="match status" value="1"/>
</dbReference>
<evidence type="ECO:0000313" key="2">
    <source>
        <dbReference type="Proteomes" id="UP001151760"/>
    </source>
</evidence>
<sequence>MSMYVFGKTDNRKKEDVGSHWRGKLLDLQPWRGLPSKPDLNESGMAKTALTMLNLKWLNEVVIDELMHPHLPTPPRYQNWMIEEEEALHRTEKAKEVGQKELTHSSPQLECLHNLPILSHDSGPLQDMRGKGATYARSWLKVAQEGAQTAASLCGNPGRHKRRYKNEFTAKAGEDLSYVLTGPEVDWNFLSAFMCYVFLIGRLNRGIAPVAIIDRQLPFEYTIASRSTDVMVMVLRVERKLFGIEQHISPALPTDSKYLRSGMRFMMLRMRLLELKFMFEKQTKVERFDLIQTFHVCKQEEGKLVDPYVIKMKNYVAQLERLGYVLPQDISVGLIMNGLTSDFAGFVRNYNKHNMRKTISELHALLIEYEKGLL</sequence>
<proteinExistence type="predicted"/>